<dbReference type="OrthoDB" id="10266980at2759"/>
<feature type="transmembrane region" description="Helical" evidence="6">
    <location>
        <begin position="199"/>
        <end position="216"/>
    </location>
</feature>
<dbReference type="PROSITE" id="PS50922">
    <property type="entry name" value="TLC"/>
    <property type="match status" value="1"/>
</dbReference>
<feature type="transmembrane region" description="Helical" evidence="6">
    <location>
        <begin position="140"/>
        <end position="160"/>
    </location>
</feature>
<dbReference type="Pfam" id="PF03798">
    <property type="entry name" value="TRAM_LAG1_CLN8"/>
    <property type="match status" value="1"/>
</dbReference>
<evidence type="ECO:0000313" key="8">
    <source>
        <dbReference type="EMBL" id="KAG0647918.1"/>
    </source>
</evidence>
<keyword evidence="3 6" id="KW-1133">Transmembrane helix</keyword>
<feature type="transmembrane region" description="Helical" evidence="6">
    <location>
        <begin position="77"/>
        <end position="95"/>
    </location>
</feature>
<dbReference type="PANTHER" id="PTHR13439:SF0">
    <property type="entry name" value="TOPOISOMERASE I DAMAGE AFFECTED PROTEIN 4"/>
    <property type="match status" value="1"/>
</dbReference>
<keyword evidence="4 5" id="KW-0472">Membrane</keyword>
<evidence type="ECO:0000256" key="6">
    <source>
        <dbReference type="SAM" id="Phobius"/>
    </source>
</evidence>
<evidence type="ECO:0000313" key="9">
    <source>
        <dbReference type="Proteomes" id="UP000785200"/>
    </source>
</evidence>
<dbReference type="PANTHER" id="PTHR13439">
    <property type="entry name" value="CT120 PROTEIN"/>
    <property type="match status" value="1"/>
</dbReference>
<accession>A0A9P6VHA3</accession>
<feature type="transmembrane region" description="Helical" evidence="6">
    <location>
        <begin position="107"/>
        <end position="128"/>
    </location>
</feature>
<dbReference type="GO" id="GO:0005783">
    <property type="term" value="C:endoplasmic reticulum"/>
    <property type="evidence" value="ECO:0007669"/>
    <property type="project" value="TreeGrafter"/>
</dbReference>
<proteinExistence type="predicted"/>
<dbReference type="GO" id="GO:0016020">
    <property type="term" value="C:membrane"/>
    <property type="evidence" value="ECO:0007669"/>
    <property type="project" value="UniProtKB-SubCell"/>
</dbReference>
<feature type="transmembrane region" description="Helical" evidence="6">
    <location>
        <begin position="166"/>
        <end position="187"/>
    </location>
</feature>
<keyword evidence="9" id="KW-1185">Reference proteome</keyword>
<evidence type="ECO:0000256" key="4">
    <source>
        <dbReference type="ARBA" id="ARBA00023136"/>
    </source>
</evidence>
<feature type="domain" description="TLC" evidence="7">
    <location>
        <begin position="68"/>
        <end position="303"/>
    </location>
</feature>
<evidence type="ECO:0000256" key="2">
    <source>
        <dbReference type="ARBA" id="ARBA00022692"/>
    </source>
</evidence>
<gene>
    <name evidence="8" type="ORF">D0Z07_5649</name>
</gene>
<dbReference type="InterPro" id="IPR006634">
    <property type="entry name" value="TLC-dom"/>
</dbReference>
<evidence type="ECO:0000256" key="3">
    <source>
        <dbReference type="ARBA" id="ARBA00022989"/>
    </source>
</evidence>
<protein>
    <submittedName>
        <fullName evidence="8">TLC domain-containing</fullName>
    </submittedName>
</protein>
<keyword evidence="2 5" id="KW-0812">Transmembrane</keyword>
<evidence type="ECO:0000259" key="7">
    <source>
        <dbReference type="PROSITE" id="PS50922"/>
    </source>
</evidence>
<reference evidence="8" key="1">
    <citation type="submission" date="2019-07" db="EMBL/GenBank/DDBJ databases">
        <title>Hyphodiscus hymeniophilus genome sequencing and assembly.</title>
        <authorList>
            <person name="Kramer G."/>
            <person name="Nodwell J."/>
        </authorList>
    </citation>
    <scope>NUCLEOTIDE SEQUENCE</scope>
    <source>
        <strain evidence="8">ATCC 34498</strain>
    </source>
</reference>
<evidence type="ECO:0000256" key="5">
    <source>
        <dbReference type="PROSITE-ProRule" id="PRU00205"/>
    </source>
</evidence>
<dbReference type="InterPro" id="IPR050846">
    <property type="entry name" value="TLCD"/>
</dbReference>
<comment type="caution">
    <text evidence="8">The sequence shown here is derived from an EMBL/GenBank/DDBJ whole genome shotgun (WGS) entry which is preliminary data.</text>
</comment>
<name>A0A9P6VHA3_9HELO</name>
<evidence type="ECO:0000256" key="1">
    <source>
        <dbReference type="ARBA" id="ARBA00004141"/>
    </source>
</evidence>
<dbReference type="GO" id="GO:0055088">
    <property type="term" value="P:lipid homeostasis"/>
    <property type="evidence" value="ECO:0007669"/>
    <property type="project" value="TreeGrafter"/>
</dbReference>
<organism evidence="8 9">
    <name type="scientific">Hyphodiscus hymeniophilus</name>
    <dbReference type="NCBI Taxonomy" id="353542"/>
    <lineage>
        <taxon>Eukaryota</taxon>
        <taxon>Fungi</taxon>
        <taxon>Dikarya</taxon>
        <taxon>Ascomycota</taxon>
        <taxon>Pezizomycotina</taxon>
        <taxon>Leotiomycetes</taxon>
        <taxon>Helotiales</taxon>
        <taxon>Hyphodiscaceae</taxon>
        <taxon>Hyphodiscus</taxon>
    </lineage>
</organism>
<comment type="subcellular location">
    <subcellularLocation>
        <location evidence="1">Membrane</location>
        <topology evidence="1">Multi-pass membrane protein</topology>
    </subcellularLocation>
</comment>
<dbReference type="SMART" id="SM00724">
    <property type="entry name" value="TLC"/>
    <property type="match status" value="1"/>
</dbReference>
<dbReference type="Proteomes" id="UP000785200">
    <property type="component" value="Unassembled WGS sequence"/>
</dbReference>
<feature type="transmembrane region" description="Helical" evidence="6">
    <location>
        <begin position="271"/>
        <end position="292"/>
    </location>
</feature>
<dbReference type="EMBL" id="VNKQ01000011">
    <property type="protein sequence ID" value="KAG0647918.1"/>
    <property type="molecule type" value="Genomic_DNA"/>
</dbReference>
<dbReference type="AlphaFoldDB" id="A0A9P6VHA3"/>
<sequence>MIDPFLSPPRLLVDAVQPLADYFGLLTLPLHLHEIAFAWASYRFIYTTVSPRASEWLFPSVYAQLPTRTAISWNVRVTSLIQSSFITAFALWVIWKDGERSEMNWVGRIWGYTGAGGAVQGFAAGYFLWDLVASIVHINVLGWGSLAHAISALLVTSVGFHPFANYYGLNFILYEISTPFLNIHWFFDKLKMTGSRLQLYNGIALLATFLGGRVLWGNYQSIRIYSDVWTAVQTPRIDPQLFASSVFAYRQIKGSGLNSSDAFVEMELPKWLLFAYLGSNTILNFLNMYWFAKMIQALRKRFQASTPAPKNEMMSSDKGIAEHVD</sequence>